<proteinExistence type="predicted"/>
<keyword evidence="2" id="KW-1185">Reference proteome</keyword>
<dbReference type="Proteomes" id="UP000886501">
    <property type="component" value="Unassembled WGS sequence"/>
</dbReference>
<gene>
    <name evidence="1" type="ORF">BDM02DRAFT_3153939</name>
</gene>
<reference evidence="1" key="1">
    <citation type="submission" date="2019-10" db="EMBL/GenBank/DDBJ databases">
        <authorList>
            <consortium name="DOE Joint Genome Institute"/>
            <person name="Kuo A."/>
            <person name="Miyauchi S."/>
            <person name="Kiss E."/>
            <person name="Drula E."/>
            <person name="Kohler A."/>
            <person name="Sanchez-Garcia M."/>
            <person name="Andreopoulos B."/>
            <person name="Barry K.W."/>
            <person name="Bonito G."/>
            <person name="Buee M."/>
            <person name="Carver A."/>
            <person name="Chen C."/>
            <person name="Cichocki N."/>
            <person name="Clum A."/>
            <person name="Culley D."/>
            <person name="Crous P.W."/>
            <person name="Fauchery L."/>
            <person name="Girlanda M."/>
            <person name="Hayes R."/>
            <person name="Keri Z."/>
            <person name="Labutti K."/>
            <person name="Lipzen A."/>
            <person name="Lombard V."/>
            <person name="Magnuson J."/>
            <person name="Maillard F."/>
            <person name="Morin E."/>
            <person name="Murat C."/>
            <person name="Nolan M."/>
            <person name="Ohm R."/>
            <person name="Pangilinan J."/>
            <person name="Pereira M."/>
            <person name="Perotto S."/>
            <person name="Peter M."/>
            <person name="Riley R."/>
            <person name="Sitrit Y."/>
            <person name="Stielow B."/>
            <person name="Szollosi G."/>
            <person name="Zifcakova L."/>
            <person name="Stursova M."/>
            <person name="Spatafora J.W."/>
            <person name="Tedersoo L."/>
            <person name="Vaario L.-M."/>
            <person name="Yamada A."/>
            <person name="Yan M."/>
            <person name="Wang P."/>
            <person name="Xu J."/>
            <person name="Bruns T."/>
            <person name="Baldrian P."/>
            <person name="Vilgalys R."/>
            <person name="Henrissat B."/>
            <person name="Grigoriev I.V."/>
            <person name="Hibbett D."/>
            <person name="Nagy L.G."/>
            <person name="Martin F.M."/>
        </authorList>
    </citation>
    <scope>NUCLEOTIDE SEQUENCE</scope>
    <source>
        <strain evidence="1">P2</strain>
    </source>
</reference>
<protein>
    <submittedName>
        <fullName evidence="1">Uncharacterized protein</fullName>
    </submittedName>
</protein>
<evidence type="ECO:0000313" key="2">
    <source>
        <dbReference type="Proteomes" id="UP000886501"/>
    </source>
</evidence>
<dbReference type="EMBL" id="MU117970">
    <property type="protein sequence ID" value="KAF9652248.1"/>
    <property type="molecule type" value="Genomic_DNA"/>
</dbReference>
<sequence>MDHSTSVKRKKSQEELASTNSSKKARKRVSYSCGECHRRKQKCNRQIPCSHCISRKVPELCKAYSPGKPDQDVHSRLARIESVLEAAVPQLWLQSDQDHEFGRRSASPGMEDDAGIAEGNDNMTGVFYKGTWFGSSAVGSIASPIVLEQIQINHIVDHRESAIDSSFTTNGRLLSFAAQSAGVSGEHSAADKLNALIQDCGVSPHKIAELLQELPPKNLMNDLIDYYFDHINWTRYPLPENDFRTSVAGVCSSSATAAAGDLRFLPLLFVVLAIAARLAPERLCGDVKSRRLTSQRYYWSSRRSLLVAVAIQPNSLEMIWTRLLSARFLTFDRRITECWSQLGAAVSTAQSLGLHRDASVMRLDRKQAEYRRRIWSYLYHADHSYALILGRPMSILDEYSSTLPPLNLDYDMKLPMDHPPPLSSPTPMTFVLLRHGLAKIMGGIVHHFQQVQRPTHYSEVLKLDDELTAFWDKLPPHFSYQPDKSLDDKLPFLVTHRFLLLTEVMFVKITLHRPYLLRSDRYIQSQNACFDAALKYFNIRQDFRAFNDTQKSSFITTHFREFQAAMIAAIYLILNPNGQDAPTMKAIVDVFLKDHQDMQHMDETTVREVKTIEFLKSKAAQRADVMSSDSNHSEEPPNDAHLLLGLQRSKVPAVRSITQPNTPTSTAATSTPLLANMFALQASSTNGGGSPDEDLTAQSLLDHWCNSISASSLMDESGIATGLPWNMTLGADDQAGWLAPNSLSMVSPQPWTGAGAGSDLSYWQALVDQIRTGTGIS</sequence>
<evidence type="ECO:0000313" key="1">
    <source>
        <dbReference type="EMBL" id="KAF9652248.1"/>
    </source>
</evidence>
<organism evidence="1 2">
    <name type="scientific">Thelephora ganbajun</name>
    <name type="common">Ganba fungus</name>
    <dbReference type="NCBI Taxonomy" id="370292"/>
    <lineage>
        <taxon>Eukaryota</taxon>
        <taxon>Fungi</taxon>
        <taxon>Dikarya</taxon>
        <taxon>Basidiomycota</taxon>
        <taxon>Agaricomycotina</taxon>
        <taxon>Agaricomycetes</taxon>
        <taxon>Thelephorales</taxon>
        <taxon>Thelephoraceae</taxon>
        <taxon>Thelephora</taxon>
    </lineage>
</organism>
<accession>A0ACB6ZS21</accession>
<comment type="caution">
    <text evidence="1">The sequence shown here is derived from an EMBL/GenBank/DDBJ whole genome shotgun (WGS) entry which is preliminary data.</text>
</comment>
<name>A0ACB6ZS21_THEGA</name>
<reference evidence="1" key="2">
    <citation type="journal article" date="2020" name="Nat. Commun.">
        <title>Large-scale genome sequencing of mycorrhizal fungi provides insights into the early evolution of symbiotic traits.</title>
        <authorList>
            <person name="Miyauchi S."/>
            <person name="Kiss E."/>
            <person name="Kuo A."/>
            <person name="Drula E."/>
            <person name="Kohler A."/>
            <person name="Sanchez-Garcia M."/>
            <person name="Morin E."/>
            <person name="Andreopoulos B."/>
            <person name="Barry K.W."/>
            <person name="Bonito G."/>
            <person name="Buee M."/>
            <person name="Carver A."/>
            <person name="Chen C."/>
            <person name="Cichocki N."/>
            <person name="Clum A."/>
            <person name="Culley D."/>
            <person name="Crous P.W."/>
            <person name="Fauchery L."/>
            <person name="Girlanda M."/>
            <person name="Hayes R.D."/>
            <person name="Keri Z."/>
            <person name="LaButti K."/>
            <person name="Lipzen A."/>
            <person name="Lombard V."/>
            <person name="Magnuson J."/>
            <person name="Maillard F."/>
            <person name="Murat C."/>
            <person name="Nolan M."/>
            <person name="Ohm R.A."/>
            <person name="Pangilinan J."/>
            <person name="Pereira M.F."/>
            <person name="Perotto S."/>
            <person name="Peter M."/>
            <person name="Pfister S."/>
            <person name="Riley R."/>
            <person name="Sitrit Y."/>
            <person name="Stielow J.B."/>
            <person name="Szollosi G."/>
            <person name="Zifcakova L."/>
            <person name="Stursova M."/>
            <person name="Spatafora J.W."/>
            <person name="Tedersoo L."/>
            <person name="Vaario L.M."/>
            <person name="Yamada A."/>
            <person name="Yan M."/>
            <person name="Wang P."/>
            <person name="Xu J."/>
            <person name="Bruns T."/>
            <person name="Baldrian P."/>
            <person name="Vilgalys R."/>
            <person name="Dunand C."/>
            <person name="Henrissat B."/>
            <person name="Grigoriev I.V."/>
            <person name="Hibbett D."/>
            <person name="Nagy L.G."/>
            <person name="Martin F.M."/>
        </authorList>
    </citation>
    <scope>NUCLEOTIDE SEQUENCE</scope>
    <source>
        <strain evidence="1">P2</strain>
    </source>
</reference>